<evidence type="ECO:0000313" key="4">
    <source>
        <dbReference type="EMBL" id="RCK21486.1"/>
    </source>
</evidence>
<dbReference type="PANTHER" id="PTHR12526:SF629">
    <property type="entry name" value="TEICHURONIC ACID BIOSYNTHESIS GLYCOSYLTRANSFERASE TUAH-RELATED"/>
    <property type="match status" value="1"/>
</dbReference>
<name>A0A367V8D5_9PROT</name>
<sequence>MTKQSKVVAMVQLPPPMHGAAQMNRHAVAALAKNFDLHVIEMRFARTLSALNRFSLRKVGMAMWLILRIIRALPRADALYISFAPTGFAYYRDCLYVLVAKLFGVPAILHLHGRGLPAMRRSRWSKTLQQLVFKDQTVILLGERLRSEIEGLQCHSSVINNCLDTDAFLPPSATPWSPHDPVRLLWLSNLFKAKGIETLLAACAILRAQGTNCHLTIAGANGDIEETDLLSLLNRYQMQDATTVLGAVPASSRQATLQDADLFIFPSHYANEAQPLVVLEAMAAGLPVIATDIATLPEFVQHNATGLLCPPKDPARLAKMIKHAIHAPTKVTNMRDDAYKLCCDTFSQDKFAARLVELVHDVVEKR</sequence>
<dbReference type="RefSeq" id="WP_062955568.1">
    <property type="nucleotide sequence ID" value="NZ_JPWB01000005.1"/>
</dbReference>
<feature type="domain" description="Glycosyl transferase family 1" evidence="3">
    <location>
        <begin position="179"/>
        <end position="340"/>
    </location>
</feature>
<dbReference type="Gene3D" id="3.40.50.2000">
    <property type="entry name" value="Glycogen Phosphorylase B"/>
    <property type="match status" value="2"/>
</dbReference>
<dbReference type="PANTHER" id="PTHR12526">
    <property type="entry name" value="GLYCOSYLTRANSFERASE"/>
    <property type="match status" value="1"/>
</dbReference>
<dbReference type="SUPFAM" id="SSF53756">
    <property type="entry name" value="UDP-Glycosyltransferase/glycogen phosphorylase"/>
    <property type="match status" value="1"/>
</dbReference>
<dbReference type="Pfam" id="PF00534">
    <property type="entry name" value="Glycos_transf_1"/>
    <property type="match status" value="1"/>
</dbReference>
<dbReference type="InterPro" id="IPR001296">
    <property type="entry name" value="Glyco_trans_1"/>
</dbReference>
<reference evidence="4 5" key="1">
    <citation type="submission" date="2014-07" db="EMBL/GenBank/DDBJ databases">
        <title>Draft genome sequence of Thalassospira profundimaris R8-17.</title>
        <authorList>
            <person name="Lai Q."/>
            <person name="Shao Z."/>
        </authorList>
    </citation>
    <scope>NUCLEOTIDE SEQUENCE [LARGE SCALE GENOMIC DNA]</scope>
    <source>
        <strain evidence="4 5">R8-17</strain>
    </source>
</reference>
<accession>A0A367V8D5</accession>
<evidence type="ECO:0000256" key="2">
    <source>
        <dbReference type="ARBA" id="ARBA00022679"/>
    </source>
</evidence>
<gene>
    <name evidence="4" type="ORF">TH6_12815</name>
</gene>
<dbReference type="Proteomes" id="UP000253061">
    <property type="component" value="Unassembled WGS sequence"/>
</dbReference>
<evidence type="ECO:0000256" key="1">
    <source>
        <dbReference type="ARBA" id="ARBA00022676"/>
    </source>
</evidence>
<dbReference type="GO" id="GO:0016757">
    <property type="term" value="F:glycosyltransferase activity"/>
    <property type="evidence" value="ECO:0007669"/>
    <property type="project" value="UniProtKB-KW"/>
</dbReference>
<evidence type="ECO:0000313" key="5">
    <source>
        <dbReference type="Proteomes" id="UP000253061"/>
    </source>
</evidence>
<proteinExistence type="predicted"/>
<keyword evidence="1" id="KW-0328">Glycosyltransferase</keyword>
<keyword evidence="2" id="KW-0808">Transferase</keyword>
<dbReference type="EMBL" id="JPWB01000005">
    <property type="protein sequence ID" value="RCK21486.1"/>
    <property type="molecule type" value="Genomic_DNA"/>
</dbReference>
<organism evidence="4 5">
    <name type="scientific">Thalassospira profundimaris</name>
    <dbReference type="NCBI Taxonomy" id="502049"/>
    <lineage>
        <taxon>Bacteria</taxon>
        <taxon>Pseudomonadati</taxon>
        <taxon>Pseudomonadota</taxon>
        <taxon>Alphaproteobacteria</taxon>
        <taxon>Rhodospirillales</taxon>
        <taxon>Thalassospiraceae</taxon>
        <taxon>Thalassospira</taxon>
    </lineage>
</organism>
<comment type="caution">
    <text evidence="4">The sequence shown here is derived from an EMBL/GenBank/DDBJ whole genome shotgun (WGS) entry which is preliminary data.</text>
</comment>
<dbReference type="AlphaFoldDB" id="A0A367V8D5"/>
<protein>
    <recommendedName>
        <fullName evidence="3">Glycosyl transferase family 1 domain-containing protein</fullName>
    </recommendedName>
</protein>
<evidence type="ECO:0000259" key="3">
    <source>
        <dbReference type="Pfam" id="PF00534"/>
    </source>
</evidence>
<dbReference type="CDD" id="cd03801">
    <property type="entry name" value="GT4_PimA-like"/>
    <property type="match status" value="1"/>
</dbReference>